<evidence type="ECO:0000256" key="2">
    <source>
        <dbReference type="ARBA" id="ARBA00023163"/>
    </source>
</evidence>
<organism evidence="4 5">
    <name type="scientific">Antribacter soli</name>
    <dbReference type="NCBI Taxonomy" id="2910976"/>
    <lineage>
        <taxon>Bacteria</taxon>
        <taxon>Bacillati</taxon>
        <taxon>Actinomycetota</taxon>
        <taxon>Actinomycetes</taxon>
        <taxon>Micrococcales</taxon>
        <taxon>Promicromonosporaceae</taxon>
        <taxon>Antribacter</taxon>
    </lineage>
</organism>
<evidence type="ECO:0000259" key="3">
    <source>
        <dbReference type="PROSITE" id="PS01124"/>
    </source>
</evidence>
<keyword evidence="1" id="KW-0805">Transcription regulation</keyword>
<dbReference type="GO" id="GO:0043565">
    <property type="term" value="F:sequence-specific DNA binding"/>
    <property type="evidence" value="ECO:0007669"/>
    <property type="project" value="InterPro"/>
</dbReference>
<dbReference type="InterPro" id="IPR052158">
    <property type="entry name" value="INH-QAR"/>
</dbReference>
<dbReference type="GO" id="GO:0003700">
    <property type="term" value="F:DNA-binding transcription factor activity"/>
    <property type="evidence" value="ECO:0007669"/>
    <property type="project" value="InterPro"/>
</dbReference>
<accession>A0AA41QGI3</accession>
<dbReference type="AlphaFoldDB" id="A0AA41QGI3"/>
<dbReference type="InterPro" id="IPR029062">
    <property type="entry name" value="Class_I_gatase-like"/>
</dbReference>
<proteinExistence type="predicted"/>
<dbReference type="EMBL" id="JAKGSG010000034">
    <property type="protein sequence ID" value="MCF4121674.1"/>
    <property type="molecule type" value="Genomic_DNA"/>
</dbReference>
<evidence type="ECO:0000313" key="4">
    <source>
        <dbReference type="EMBL" id="MCF4121674.1"/>
    </source>
</evidence>
<dbReference type="InterPro" id="IPR009057">
    <property type="entry name" value="Homeodomain-like_sf"/>
</dbReference>
<dbReference type="CDD" id="cd03137">
    <property type="entry name" value="GATase1_AraC_1"/>
    <property type="match status" value="1"/>
</dbReference>
<reference evidence="4" key="1">
    <citation type="submission" date="2022-01" db="EMBL/GenBank/DDBJ databases">
        <title>Antribacter sp. nov., isolated from Guizhou of China.</title>
        <authorList>
            <person name="Chengliang C."/>
            <person name="Ya Z."/>
        </authorList>
    </citation>
    <scope>NUCLEOTIDE SEQUENCE</scope>
    <source>
        <strain evidence="4">KLBMP 9083</strain>
    </source>
</reference>
<dbReference type="Pfam" id="PF12833">
    <property type="entry name" value="HTH_18"/>
    <property type="match status" value="1"/>
</dbReference>
<dbReference type="InterPro" id="IPR018060">
    <property type="entry name" value="HTH_AraC"/>
</dbReference>
<keyword evidence="5" id="KW-1185">Reference proteome</keyword>
<feature type="domain" description="HTH araC/xylS-type" evidence="3">
    <location>
        <begin position="229"/>
        <end position="327"/>
    </location>
</feature>
<evidence type="ECO:0000313" key="5">
    <source>
        <dbReference type="Proteomes" id="UP001165405"/>
    </source>
</evidence>
<dbReference type="SUPFAM" id="SSF52317">
    <property type="entry name" value="Class I glutamine amidotransferase-like"/>
    <property type="match status" value="1"/>
</dbReference>
<evidence type="ECO:0000256" key="1">
    <source>
        <dbReference type="ARBA" id="ARBA00023015"/>
    </source>
</evidence>
<keyword evidence="2" id="KW-0804">Transcription</keyword>
<sequence length="332" mass="35709">MTVVDGAGPAPVPHRVAVLVRHGFIPLELGIPHRIFGRARDAAGRPLYEVVTCTPTPGAVRSDTDVTVLVERGPEALAEADTVIFPAALDGGPELREGRLSDEAAVALGHVRPGTRLVSICVGSFVLAAAGLLDGRPAATHWADADDFRRFFPKVRLDADVLYVDDGDILTSAGVASGLDLCLHLVRRDHGAAVADEVARRTVVPPHRDGGQAQYVRRPVPSPGDASTAAARAWVLERLDTPVTLGDLAARCSMSVRTFTRRFREETGDSPGAWLVRRRLERARTLLESTDLPVEQVAAQAGFGTAQSLRLRMQEVLGTTPTAYRRTFLVTR</sequence>
<dbReference type="SMART" id="SM00342">
    <property type="entry name" value="HTH_ARAC"/>
    <property type="match status" value="1"/>
</dbReference>
<dbReference type="InterPro" id="IPR002818">
    <property type="entry name" value="DJ-1/PfpI"/>
</dbReference>
<dbReference type="SUPFAM" id="SSF46689">
    <property type="entry name" value="Homeodomain-like"/>
    <property type="match status" value="2"/>
</dbReference>
<gene>
    <name evidence="4" type="ORF">L1785_11845</name>
</gene>
<dbReference type="RefSeq" id="WP_236089473.1">
    <property type="nucleotide sequence ID" value="NZ_JAKGSG010000034.1"/>
</dbReference>
<dbReference type="Proteomes" id="UP001165405">
    <property type="component" value="Unassembled WGS sequence"/>
</dbReference>
<dbReference type="PANTHER" id="PTHR43130">
    <property type="entry name" value="ARAC-FAMILY TRANSCRIPTIONAL REGULATOR"/>
    <property type="match status" value="1"/>
</dbReference>
<dbReference type="Gene3D" id="3.40.50.880">
    <property type="match status" value="1"/>
</dbReference>
<protein>
    <submittedName>
        <fullName evidence="4">Helix-turn-helix domain-containing protein</fullName>
    </submittedName>
</protein>
<name>A0AA41QGI3_9MICO</name>
<comment type="caution">
    <text evidence="4">The sequence shown here is derived from an EMBL/GenBank/DDBJ whole genome shotgun (WGS) entry which is preliminary data.</text>
</comment>
<dbReference type="PROSITE" id="PS01124">
    <property type="entry name" value="HTH_ARAC_FAMILY_2"/>
    <property type="match status" value="1"/>
</dbReference>
<dbReference type="PANTHER" id="PTHR43130:SF3">
    <property type="entry name" value="HTH-TYPE TRANSCRIPTIONAL REGULATOR RV1931C"/>
    <property type="match status" value="1"/>
</dbReference>
<dbReference type="Gene3D" id="1.10.10.60">
    <property type="entry name" value="Homeodomain-like"/>
    <property type="match status" value="1"/>
</dbReference>
<dbReference type="Pfam" id="PF01965">
    <property type="entry name" value="DJ-1_PfpI"/>
    <property type="match status" value="1"/>
</dbReference>